<dbReference type="Gene3D" id="1.10.150.130">
    <property type="match status" value="1"/>
</dbReference>
<evidence type="ECO:0000256" key="8">
    <source>
        <dbReference type="ARBA" id="ARBA00023125"/>
    </source>
</evidence>
<keyword evidence="5 11" id="KW-0132">Cell division</keyword>
<evidence type="ECO:0000256" key="1">
    <source>
        <dbReference type="ARBA" id="ARBA00004496"/>
    </source>
</evidence>
<dbReference type="PROSITE" id="PS51900">
    <property type="entry name" value="CB"/>
    <property type="match status" value="1"/>
</dbReference>
<evidence type="ECO:0000256" key="5">
    <source>
        <dbReference type="ARBA" id="ARBA00022618"/>
    </source>
</evidence>
<dbReference type="OrthoDB" id="9801717at2"/>
<sequence>MAAGDGALIEAFLEMMAAERGASPRTLDAYRRDLSDYRDHLAGRGVSARTARADEVAGYLASVAARGLAPRTQARRLSALRQFHHFLLGEAVRGDDPTTSLDSPKRRHTLPRVLSEAEVERLLVAAAEDGPRSRALMELLYASGLRVSELVGLPLAAVARDRPLLRVRGKGDKERLVPLTPAARAAVAAWLEVRPAHLPDSPGKAARFLFPSTAAEGHLTRDGFAKLLKTLCVKAGLPPSGVSPHVLRHSFATHLLAHGADLRSLQQMLGHADISTTQIYAHVLEARLKQLVTAHHPLSGGG</sequence>
<keyword evidence="15" id="KW-1185">Reference proteome</keyword>
<dbReference type="InterPro" id="IPR010998">
    <property type="entry name" value="Integrase_recombinase_N"/>
</dbReference>
<evidence type="ECO:0000256" key="2">
    <source>
        <dbReference type="ARBA" id="ARBA00010450"/>
    </source>
</evidence>
<dbReference type="EMBL" id="FNCV01000007">
    <property type="protein sequence ID" value="SDH53018.1"/>
    <property type="molecule type" value="Genomic_DNA"/>
</dbReference>
<keyword evidence="8 11" id="KW-0238">DNA-binding</keyword>
<keyword evidence="7 11" id="KW-0229">DNA integration</keyword>
<feature type="active site" description="O-(3'-phospho-DNA)-tyrosine intermediate" evidence="11">
    <location>
        <position position="280"/>
    </location>
</feature>
<reference evidence="15" key="1">
    <citation type="submission" date="2016-10" db="EMBL/GenBank/DDBJ databases">
        <authorList>
            <person name="Varghese N."/>
            <person name="Submissions S."/>
        </authorList>
    </citation>
    <scope>NUCLEOTIDE SEQUENCE [LARGE SCALE GENOMIC DNA]</scope>
    <source>
        <strain evidence="15">930I</strain>
    </source>
</reference>
<evidence type="ECO:0000256" key="3">
    <source>
        <dbReference type="ARBA" id="ARBA00015810"/>
    </source>
</evidence>
<comment type="subcellular location">
    <subcellularLocation>
        <location evidence="1 11">Cytoplasm</location>
    </subcellularLocation>
</comment>
<feature type="active site" evidence="11">
    <location>
        <position position="245"/>
    </location>
</feature>
<dbReference type="PROSITE" id="PS51898">
    <property type="entry name" value="TYR_RECOMBINASE"/>
    <property type="match status" value="1"/>
</dbReference>
<feature type="active site" evidence="11">
    <location>
        <position position="248"/>
    </location>
</feature>
<dbReference type="GO" id="GO:0003677">
    <property type="term" value="F:DNA binding"/>
    <property type="evidence" value="ECO:0007669"/>
    <property type="project" value="UniProtKB-UniRule"/>
</dbReference>
<feature type="active site" evidence="11">
    <location>
        <position position="146"/>
    </location>
</feature>
<dbReference type="InterPro" id="IPR013762">
    <property type="entry name" value="Integrase-like_cat_sf"/>
</dbReference>
<dbReference type="NCBIfam" id="NF001399">
    <property type="entry name" value="PRK00283.1"/>
    <property type="match status" value="1"/>
</dbReference>
<dbReference type="GO" id="GO:0051301">
    <property type="term" value="P:cell division"/>
    <property type="evidence" value="ECO:0007669"/>
    <property type="project" value="UniProtKB-KW"/>
</dbReference>
<dbReference type="PANTHER" id="PTHR30349">
    <property type="entry name" value="PHAGE INTEGRASE-RELATED"/>
    <property type="match status" value="1"/>
</dbReference>
<evidence type="ECO:0000313" key="15">
    <source>
        <dbReference type="Proteomes" id="UP000217076"/>
    </source>
</evidence>
<keyword evidence="10 11" id="KW-0131">Cell cycle</keyword>
<organism evidence="14 15">
    <name type="scientific">Roseospirillum parvum</name>
    <dbReference type="NCBI Taxonomy" id="83401"/>
    <lineage>
        <taxon>Bacteria</taxon>
        <taxon>Pseudomonadati</taxon>
        <taxon>Pseudomonadota</taxon>
        <taxon>Alphaproteobacteria</taxon>
        <taxon>Rhodospirillales</taxon>
        <taxon>Rhodospirillaceae</taxon>
        <taxon>Roseospirillum</taxon>
    </lineage>
</organism>
<feature type="domain" description="Core-binding (CB)" evidence="13">
    <location>
        <begin position="3"/>
        <end position="88"/>
    </location>
</feature>
<dbReference type="Gene3D" id="1.10.443.10">
    <property type="entry name" value="Intergrase catalytic core"/>
    <property type="match status" value="1"/>
</dbReference>
<dbReference type="InterPro" id="IPR023009">
    <property type="entry name" value="Tyrosine_recombinase_XerC/XerD"/>
</dbReference>
<dbReference type="InterPro" id="IPR050090">
    <property type="entry name" value="Tyrosine_recombinase_XerCD"/>
</dbReference>
<feature type="active site" evidence="11">
    <location>
        <position position="271"/>
    </location>
</feature>
<evidence type="ECO:0000259" key="12">
    <source>
        <dbReference type="PROSITE" id="PS51898"/>
    </source>
</evidence>
<dbReference type="InterPro" id="IPR011010">
    <property type="entry name" value="DNA_brk_join_enz"/>
</dbReference>
<dbReference type="SUPFAM" id="SSF56349">
    <property type="entry name" value="DNA breaking-rejoining enzymes"/>
    <property type="match status" value="1"/>
</dbReference>
<evidence type="ECO:0000256" key="7">
    <source>
        <dbReference type="ARBA" id="ARBA00022908"/>
    </source>
</evidence>
<evidence type="ECO:0000256" key="9">
    <source>
        <dbReference type="ARBA" id="ARBA00023172"/>
    </source>
</evidence>
<dbReference type="InterPro" id="IPR002104">
    <property type="entry name" value="Integrase_catalytic"/>
</dbReference>
<feature type="domain" description="Tyr recombinase" evidence="12">
    <location>
        <begin position="109"/>
        <end position="293"/>
    </location>
</feature>
<dbReference type="InterPro" id="IPR011932">
    <property type="entry name" value="Recomb_XerD"/>
</dbReference>
<dbReference type="HAMAP" id="MF_01808">
    <property type="entry name" value="Recomb_XerC_XerD"/>
    <property type="match status" value="1"/>
</dbReference>
<dbReference type="PANTHER" id="PTHR30349:SF90">
    <property type="entry name" value="TYROSINE RECOMBINASE XERD"/>
    <property type="match status" value="1"/>
</dbReference>
<dbReference type="Pfam" id="PF00589">
    <property type="entry name" value="Phage_integrase"/>
    <property type="match status" value="1"/>
</dbReference>
<feature type="active site" evidence="11">
    <location>
        <position position="170"/>
    </location>
</feature>
<dbReference type="Proteomes" id="UP000217076">
    <property type="component" value="Unassembled WGS sequence"/>
</dbReference>
<dbReference type="AlphaFoldDB" id="A0A1G8D5D9"/>
<dbReference type="HAMAP" id="MF_01807">
    <property type="entry name" value="Recomb_XerD"/>
    <property type="match status" value="1"/>
</dbReference>
<dbReference type="Pfam" id="PF02899">
    <property type="entry name" value="Phage_int_SAM_1"/>
    <property type="match status" value="1"/>
</dbReference>
<proteinExistence type="inferred from homology"/>
<evidence type="ECO:0000259" key="13">
    <source>
        <dbReference type="PROSITE" id="PS51900"/>
    </source>
</evidence>
<comment type="similarity">
    <text evidence="2 11">Belongs to the 'phage' integrase family. XerD subfamily.</text>
</comment>
<dbReference type="STRING" id="83401.SAMN05421742_107189"/>
<dbReference type="GO" id="GO:0006313">
    <property type="term" value="P:DNA transposition"/>
    <property type="evidence" value="ECO:0007669"/>
    <property type="project" value="UniProtKB-UniRule"/>
</dbReference>
<dbReference type="GO" id="GO:0005737">
    <property type="term" value="C:cytoplasm"/>
    <property type="evidence" value="ECO:0007669"/>
    <property type="project" value="UniProtKB-SubCell"/>
</dbReference>
<comment type="function">
    <text evidence="11">Site-specific tyrosine recombinase, which acts by catalyzing the cutting and rejoining of the recombining DNA molecules. The XerC-XerD complex is essential to convert dimers of the bacterial chromosome into monomers to permit their segregation at cell division. It also contributes to the segregational stability of plasmids.</text>
</comment>
<accession>A0A1G8D5D9</accession>
<dbReference type="GO" id="GO:0007059">
    <property type="term" value="P:chromosome segregation"/>
    <property type="evidence" value="ECO:0007669"/>
    <property type="project" value="UniProtKB-UniRule"/>
</dbReference>
<evidence type="ECO:0000256" key="4">
    <source>
        <dbReference type="ARBA" id="ARBA00022490"/>
    </source>
</evidence>
<dbReference type="InterPro" id="IPR044068">
    <property type="entry name" value="CB"/>
</dbReference>
<name>A0A1G8D5D9_9PROT</name>
<keyword evidence="6 11" id="KW-0159">Chromosome partition</keyword>
<gene>
    <name evidence="11" type="primary">xerD</name>
    <name evidence="14" type="ORF">SAMN05421742_107189</name>
</gene>
<dbReference type="InterPro" id="IPR004107">
    <property type="entry name" value="Integrase_SAM-like_N"/>
</dbReference>
<evidence type="ECO:0000256" key="11">
    <source>
        <dbReference type="HAMAP-Rule" id="MF_01807"/>
    </source>
</evidence>
<comment type="subunit">
    <text evidence="11">Forms a cyclic heterotetrameric complex composed of two molecules of XerC and two molecules of XerD.</text>
</comment>
<evidence type="ECO:0000256" key="10">
    <source>
        <dbReference type="ARBA" id="ARBA00023306"/>
    </source>
</evidence>
<evidence type="ECO:0000313" key="14">
    <source>
        <dbReference type="EMBL" id="SDH53018.1"/>
    </source>
</evidence>
<evidence type="ECO:0000256" key="6">
    <source>
        <dbReference type="ARBA" id="ARBA00022829"/>
    </source>
</evidence>
<dbReference type="RefSeq" id="WP_092620250.1">
    <property type="nucleotide sequence ID" value="NZ_FNCV01000007.1"/>
</dbReference>
<keyword evidence="9 11" id="KW-0233">DNA recombination</keyword>
<dbReference type="GO" id="GO:0009037">
    <property type="term" value="F:tyrosine-based site-specific recombinase activity"/>
    <property type="evidence" value="ECO:0007669"/>
    <property type="project" value="UniProtKB-UniRule"/>
</dbReference>
<protein>
    <recommendedName>
        <fullName evidence="3 11">Tyrosine recombinase XerD</fullName>
    </recommendedName>
</protein>
<keyword evidence="4 11" id="KW-0963">Cytoplasm</keyword>